<organism evidence="1 2">
    <name type="scientific">Klebsiella pneumoniae subsp. pneumoniae</name>
    <dbReference type="NCBI Taxonomy" id="72407"/>
    <lineage>
        <taxon>Bacteria</taxon>
        <taxon>Pseudomonadati</taxon>
        <taxon>Pseudomonadota</taxon>
        <taxon>Gammaproteobacteria</taxon>
        <taxon>Enterobacterales</taxon>
        <taxon>Enterobacteriaceae</taxon>
        <taxon>Klebsiella/Raoultella group</taxon>
        <taxon>Klebsiella</taxon>
        <taxon>Klebsiella pneumoniae complex</taxon>
    </lineage>
</organism>
<dbReference type="EMBL" id="UGMA01000005">
    <property type="protein sequence ID" value="STU56845.1"/>
    <property type="molecule type" value="Genomic_DNA"/>
</dbReference>
<evidence type="ECO:0000313" key="1">
    <source>
        <dbReference type="EMBL" id="STU56845.1"/>
    </source>
</evidence>
<dbReference type="AlphaFoldDB" id="A0A377YZM1"/>
<accession>A0A377YZM1</accession>
<protein>
    <submittedName>
        <fullName evidence="1">Inner membrane protein YhjD</fullName>
    </submittedName>
</protein>
<sequence>MAFFYFFARLTLFCAAWIATAEYKDDRRMPAKPTAEVLRG</sequence>
<gene>
    <name evidence="1" type="primary">yhjD_1</name>
    <name evidence="1" type="ORF">NCTC9504_00615</name>
</gene>
<reference evidence="1 2" key="1">
    <citation type="submission" date="2018-06" db="EMBL/GenBank/DDBJ databases">
        <authorList>
            <consortium name="Pathogen Informatics"/>
            <person name="Doyle S."/>
        </authorList>
    </citation>
    <scope>NUCLEOTIDE SEQUENCE [LARGE SCALE GENOMIC DNA]</scope>
    <source>
        <strain evidence="1 2">NCTC9504</strain>
    </source>
</reference>
<evidence type="ECO:0000313" key="2">
    <source>
        <dbReference type="Proteomes" id="UP000254020"/>
    </source>
</evidence>
<name>A0A377YZM1_KLEPN</name>
<proteinExistence type="predicted"/>
<dbReference type="Proteomes" id="UP000254020">
    <property type="component" value="Unassembled WGS sequence"/>
</dbReference>